<proteinExistence type="predicted"/>
<reference evidence="1" key="1">
    <citation type="submission" date="2016-08" db="EMBL/GenBank/DDBJ databases">
        <authorList>
            <person name="Seilhamer J.J."/>
        </authorList>
    </citation>
    <scope>NUCLEOTIDE SEQUENCE</scope>
    <source>
        <strain evidence="1">86-1</strain>
    </source>
</reference>
<protein>
    <submittedName>
        <fullName evidence="1">Uncharacterized protein</fullName>
    </submittedName>
</protein>
<gene>
    <name evidence="1" type="ORF">KL86DES1_10136</name>
</gene>
<sequence length="182" mass="20372">MRVFKTQLEAKAFLINQGFKLSKSKFGRDVNDRKVATNAEGQFEDGALLAYAAAHLTPAAQAENRALTDATVNRVAADADLKRFTADRARLKLEKEQGLLMPRSQHEEDLAARAMFFKSEVDSFGFRKAGEIITLVKGDERLMADLLKWWAAETADWMDAWSSEREFVAGEQDEPQGQNGDD</sequence>
<dbReference type="RefSeq" id="WP_179981547.1">
    <property type="nucleotide sequence ID" value="NZ_LT608333.1"/>
</dbReference>
<evidence type="ECO:0000313" key="1">
    <source>
        <dbReference type="EMBL" id="SCM70019.1"/>
    </source>
</evidence>
<name>A0A212KY19_9BACT</name>
<organism evidence="1">
    <name type="scientific">uncultured Desulfovibrio sp</name>
    <dbReference type="NCBI Taxonomy" id="167968"/>
    <lineage>
        <taxon>Bacteria</taxon>
        <taxon>Pseudomonadati</taxon>
        <taxon>Thermodesulfobacteriota</taxon>
        <taxon>Desulfovibrionia</taxon>
        <taxon>Desulfovibrionales</taxon>
        <taxon>Desulfovibrionaceae</taxon>
        <taxon>Desulfovibrio</taxon>
        <taxon>environmental samples</taxon>
    </lineage>
</organism>
<dbReference type="EMBL" id="FMJC01000001">
    <property type="protein sequence ID" value="SCM70019.1"/>
    <property type="molecule type" value="Genomic_DNA"/>
</dbReference>
<accession>A0A212KY19</accession>
<dbReference type="AlphaFoldDB" id="A0A212KY19"/>